<dbReference type="OrthoDB" id="9947298at2"/>
<evidence type="ECO:0000313" key="2">
    <source>
        <dbReference type="EMBL" id="ORA04054.1"/>
    </source>
</evidence>
<feature type="transmembrane region" description="Helical" evidence="1">
    <location>
        <begin position="37"/>
        <end position="60"/>
    </location>
</feature>
<gene>
    <name evidence="2" type="ORF">BST17_16365</name>
</gene>
<evidence type="ECO:0000313" key="3">
    <source>
        <dbReference type="Proteomes" id="UP000192366"/>
    </source>
</evidence>
<protein>
    <submittedName>
        <fullName evidence="2">Uncharacterized protein</fullName>
    </submittedName>
</protein>
<dbReference type="Proteomes" id="UP000192366">
    <property type="component" value="Unassembled WGS sequence"/>
</dbReference>
<organism evidence="2 3">
    <name type="scientific">Mycolicibacterium bacteremicum</name>
    <name type="common">Mycobacterium bacteremicum</name>
    <dbReference type="NCBI Taxonomy" id="564198"/>
    <lineage>
        <taxon>Bacteria</taxon>
        <taxon>Bacillati</taxon>
        <taxon>Actinomycetota</taxon>
        <taxon>Actinomycetes</taxon>
        <taxon>Mycobacteriales</taxon>
        <taxon>Mycobacteriaceae</taxon>
        <taxon>Mycolicibacterium</taxon>
    </lineage>
</organism>
<name>A0A1W9YVG8_MYCBA</name>
<proteinExistence type="predicted"/>
<dbReference type="EMBL" id="MVHJ01000012">
    <property type="protein sequence ID" value="ORA04054.1"/>
    <property type="molecule type" value="Genomic_DNA"/>
</dbReference>
<reference evidence="2 3" key="1">
    <citation type="submission" date="2017-02" db="EMBL/GenBank/DDBJ databases">
        <title>The new phylogeny of genus Mycobacterium.</title>
        <authorList>
            <person name="Tortoli E."/>
            <person name="Trovato A."/>
            <person name="Cirillo D.M."/>
        </authorList>
    </citation>
    <scope>NUCLEOTIDE SEQUENCE [LARGE SCALE GENOMIC DNA]</scope>
    <source>
        <strain evidence="2 3">DSM 45578</strain>
    </source>
</reference>
<feature type="transmembrane region" description="Helical" evidence="1">
    <location>
        <begin position="12"/>
        <end position="31"/>
    </location>
</feature>
<dbReference type="STRING" id="564198.BST17_16365"/>
<evidence type="ECO:0000256" key="1">
    <source>
        <dbReference type="SAM" id="Phobius"/>
    </source>
</evidence>
<keyword evidence="1" id="KW-0472">Membrane</keyword>
<dbReference type="RefSeq" id="WP_083059812.1">
    <property type="nucleotide sequence ID" value="NZ_JACKVM010000014.1"/>
</dbReference>
<accession>A0A1W9YVG8</accession>
<keyword evidence="3" id="KW-1185">Reference proteome</keyword>
<keyword evidence="1" id="KW-1133">Transmembrane helix</keyword>
<sequence>MKKISGTAVAYGGYVFFIVGFISLGLFVTALAVGSASALVCAIVSVASFAAAVAGFRIGARRFGSVWAKPVTDDDLRVYKARYRGRSRRGRVGRSSTRAA</sequence>
<keyword evidence="1" id="KW-0812">Transmembrane</keyword>
<dbReference type="AlphaFoldDB" id="A0A1W9YVG8"/>
<comment type="caution">
    <text evidence="2">The sequence shown here is derived from an EMBL/GenBank/DDBJ whole genome shotgun (WGS) entry which is preliminary data.</text>
</comment>